<evidence type="ECO:0000256" key="5">
    <source>
        <dbReference type="SAM" id="SignalP"/>
    </source>
</evidence>
<dbReference type="InterPro" id="IPR000531">
    <property type="entry name" value="Beta-barrel_TonB"/>
</dbReference>
<feature type="domain" description="TonB-dependent receptor plug" evidence="7">
    <location>
        <begin position="68"/>
        <end position="159"/>
    </location>
</feature>
<dbReference type="InterPro" id="IPR037066">
    <property type="entry name" value="Plug_dom_sf"/>
</dbReference>
<evidence type="ECO:0000256" key="2">
    <source>
        <dbReference type="ARBA" id="ARBA00023136"/>
    </source>
</evidence>
<dbReference type="GO" id="GO:0009279">
    <property type="term" value="C:cell outer membrane"/>
    <property type="evidence" value="ECO:0007669"/>
    <property type="project" value="UniProtKB-SubCell"/>
</dbReference>
<accession>A0A420EAE0</accession>
<dbReference type="Pfam" id="PF00593">
    <property type="entry name" value="TonB_dep_Rec_b-barrel"/>
    <property type="match status" value="1"/>
</dbReference>
<dbReference type="Pfam" id="PF07715">
    <property type="entry name" value="Plug"/>
    <property type="match status" value="1"/>
</dbReference>
<dbReference type="InterPro" id="IPR036942">
    <property type="entry name" value="Beta-barrel_TonB_sf"/>
</dbReference>
<dbReference type="EMBL" id="RAPF01000013">
    <property type="protein sequence ID" value="RKF17646.1"/>
    <property type="molecule type" value="Genomic_DNA"/>
</dbReference>
<dbReference type="PANTHER" id="PTHR40980">
    <property type="entry name" value="PLUG DOMAIN-CONTAINING PROTEIN"/>
    <property type="match status" value="1"/>
</dbReference>
<evidence type="ECO:0000256" key="3">
    <source>
        <dbReference type="ARBA" id="ARBA00023237"/>
    </source>
</evidence>
<organism evidence="8 9">
    <name type="scientific">Altericroceibacterium spongiae</name>
    <dbReference type="NCBI Taxonomy" id="2320269"/>
    <lineage>
        <taxon>Bacteria</taxon>
        <taxon>Pseudomonadati</taxon>
        <taxon>Pseudomonadota</taxon>
        <taxon>Alphaproteobacteria</taxon>
        <taxon>Sphingomonadales</taxon>
        <taxon>Erythrobacteraceae</taxon>
        <taxon>Altericroceibacterium</taxon>
    </lineage>
</organism>
<comment type="subcellular location">
    <subcellularLocation>
        <location evidence="1 4">Cell outer membrane</location>
    </subcellularLocation>
</comment>
<evidence type="ECO:0000259" key="6">
    <source>
        <dbReference type="Pfam" id="PF00593"/>
    </source>
</evidence>
<name>A0A420EAE0_9SPHN</name>
<keyword evidence="3" id="KW-0998">Cell outer membrane</keyword>
<dbReference type="NCBIfam" id="TIGR01782">
    <property type="entry name" value="TonB-Xanth-Caul"/>
    <property type="match status" value="1"/>
</dbReference>
<dbReference type="PANTHER" id="PTHR40980:SF3">
    <property type="entry name" value="TONB-DEPENDENT RECEPTOR-LIKE BETA-BARREL DOMAIN-CONTAINING PROTEIN"/>
    <property type="match status" value="1"/>
</dbReference>
<evidence type="ECO:0000256" key="4">
    <source>
        <dbReference type="RuleBase" id="RU003357"/>
    </source>
</evidence>
<comment type="similarity">
    <text evidence="4">Belongs to the TonB-dependent receptor family.</text>
</comment>
<dbReference type="OrthoDB" id="5476657at2"/>
<dbReference type="InterPro" id="IPR012910">
    <property type="entry name" value="Plug_dom"/>
</dbReference>
<feature type="chain" id="PRO_5019114531" evidence="5">
    <location>
        <begin position="29"/>
        <end position="946"/>
    </location>
</feature>
<dbReference type="InterPro" id="IPR010104">
    <property type="entry name" value="TonB_rcpt_bac"/>
</dbReference>
<dbReference type="Proteomes" id="UP000284395">
    <property type="component" value="Unassembled WGS sequence"/>
</dbReference>
<reference evidence="8 9" key="1">
    <citation type="submission" date="2018-09" db="EMBL/GenBank/DDBJ databases">
        <title>Altererythrobacter spongiae sp. nov., isolated from a marine sponge.</title>
        <authorList>
            <person name="Zhuang L."/>
            <person name="Luo L."/>
        </authorList>
    </citation>
    <scope>NUCLEOTIDE SEQUENCE [LARGE SCALE GENOMIC DNA]</scope>
    <source>
        <strain evidence="8 9">HN-Y73</strain>
    </source>
</reference>
<feature type="signal peptide" evidence="5">
    <location>
        <begin position="1"/>
        <end position="28"/>
    </location>
</feature>
<dbReference type="Gene3D" id="2.40.170.20">
    <property type="entry name" value="TonB-dependent receptor, beta-barrel domain"/>
    <property type="match status" value="1"/>
</dbReference>
<gene>
    <name evidence="8" type="ORF">D6851_16060</name>
</gene>
<keyword evidence="8" id="KW-0675">Receptor</keyword>
<dbReference type="Gene3D" id="2.170.130.10">
    <property type="entry name" value="TonB-dependent receptor, plug domain"/>
    <property type="match status" value="1"/>
</dbReference>
<keyword evidence="2 4" id="KW-0472">Membrane</keyword>
<dbReference type="RefSeq" id="WP_120325925.1">
    <property type="nucleotide sequence ID" value="NZ_RAPF01000013.1"/>
</dbReference>
<protein>
    <submittedName>
        <fullName evidence="8">TonB-dependent receptor</fullName>
    </submittedName>
</protein>
<evidence type="ECO:0000256" key="1">
    <source>
        <dbReference type="ARBA" id="ARBA00004442"/>
    </source>
</evidence>
<feature type="domain" description="TonB-dependent receptor-like beta-barrel" evidence="6">
    <location>
        <begin position="448"/>
        <end position="905"/>
    </location>
</feature>
<keyword evidence="4" id="KW-0798">TonB box</keyword>
<dbReference type="AlphaFoldDB" id="A0A420EAE0"/>
<dbReference type="PROSITE" id="PS51257">
    <property type="entry name" value="PROKAR_LIPOPROTEIN"/>
    <property type="match status" value="1"/>
</dbReference>
<evidence type="ECO:0000259" key="7">
    <source>
        <dbReference type="Pfam" id="PF07715"/>
    </source>
</evidence>
<keyword evidence="9" id="KW-1185">Reference proteome</keyword>
<evidence type="ECO:0000313" key="9">
    <source>
        <dbReference type="Proteomes" id="UP000284395"/>
    </source>
</evidence>
<evidence type="ECO:0000313" key="8">
    <source>
        <dbReference type="EMBL" id="RKF17646.1"/>
    </source>
</evidence>
<keyword evidence="5" id="KW-0732">Signal</keyword>
<dbReference type="SUPFAM" id="SSF56935">
    <property type="entry name" value="Porins"/>
    <property type="match status" value="1"/>
</dbReference>
<sequence>MKKASKWILVSSSVGALACAGMATPVAAQSTGSQDTSSQDVSNSEFDDSNAIVVTGIRESFRQALEVKRESPQVVESVVAEDVGKLPDNNVIEALQRLSGVQVTNRGAGETSGLSIRGLPDALTTWNGRKIFTASGTSFALQDMPANLVKRVDVYKTRSAGQIETGLAGQIDVQTRRPFDFDGFAISAVARGIYDETSDEVNPNVSALISDRWDTDAGEFGALLNISYSRTKYRDMSITAGAVIPFVTENPPAGTGYDPLQRVFPESGAWQPGLETGLPYTPGSTFNLNGVETPYYLSRDAVFANDVHGKRERPAINAALQWSPNPDATYTFEFFYNGYRSTTMNSMHFSFADQWKALGANPGNTFELYDGTNVIKSRTVGNAFGFNSGDYSTGKTDSYVYALNGDWKFADERGHITADLSFQDSKYETDFLAARLNREADQISVDFNNGGGLPGWSFGDNSLLTDPAAWTLAEFYDNANSSHGKAYTFQLDGSYDFDGGLLKTVRFGARADRRKAADSVRAQDAPVLGQSLSTLSDDAYYFTDGFYNGRADVPEDWINVSGYWLHDNADAMRELYRDNVDPGLVMGDNLSQLEVFNINEDTLAAYAEADFEKYIGDVRLFLQTGVRFVSVDTSSVFTDRYSGDTSLAATKTDKWLPSATFIVDPTDNLRFRFNFGRTLRRPAFADLNPNFNLTGDLTNIGRGTGTSGNSDLNPTISTNYDFSIEWYFQPGNAIYATAFRREIDGLVVPITSLFQIPNTGLNTDMFTITRPENASDGVLKGVELGFIYFPELPGILDGLGAQGSMTILDSSQTIPQTNQDGEIVSETTSEFFGVSDVSYNITAAYDRGPIGLRLSYVWRKNFLDANEARLFANPLGIWRKPEKSLDFQLTYSLTDNLGVTFDAVNITNEKQQSYYRFGEYGGPDLYNFGSTLLNRTFALGIRYSFD</sequence>
<comment type="caution">
    <text evidence="8">The sequence shown here is derived from an EMBL/GenBank/DDBJ whole genome shotgun (WGS) entry which is preliminary data.</text>
</comment>
<proteinExistence type="inferred from homology"/>